<keyword evidence="18" id="KW-1185">Reference proteome</keyword>
<dbReference type="Pfam" id="PF02852">
    <property type="entry name" value="Pyr_redox_dim"/>
    <property type="match status" value="1"/>
</dbReference>
<evidence type="ECO:0000256" key="14">
    <source>
        <dbReference type="RuleBase" id="RU003692"/>
    </source>
</evidence>
<proteinExistence type="inferred from homology"/>
<evidence type="ECO:0000313" key="17">
    <source>
        <dbReference type="EMBL" id="SMO45173.1"/>
    </source>
</evidence>
<evidence type="ECO:0000259" key="15">
    <source>
        <dbReference type="Pfam" id="PF02852"/>
    </source>
</evidence>
<feature type="binding site" evidence="12">
    <location>
        <position position="312"/>
    </location>
    <ligand>
        <name>FAD</name>
        <dbReference type="ChEBI" id="CHEBI:57692"/>
    </ligand>
</feature>
<dbReference type="Gene3D" id="3.50.50.60">
    <property type="entry name" value="FAD/NAD(P)-binding domain"/>
    <property type="match status" value="2"/>
</dbReference>
<dbReference type="PANTHER" id="PTHR22912:SF160">
    <property type="entry name" value="DIHYDROLIPOYL DEHYDROGENASE"/>
    <property type="match status" value="1"/>
</dbReference>
<dbReference type="EMBL" id="FXTI01000002">
    <property type="protein sequence ID" value="SMO45173.1"/>
    <property type="molecule type" value="Genomic_DNA"/>
</dbReference>
<comment type="cofactor">
    <cofactor evidence="12 14">
        <name>FAD</name>
        <dbReference type="ChEBI" id="CHEBI:57692"/>
    </cofactor>
    <text evidence="12 14">Binds 1 FAD per subunit.</text>
</comment>
<dbReference type="PRINTS" id="PR00411">
    <property type="entry name" value="PNDRDTASEI"/>
</dbReference>
<feature type="domain" description="FAD/NAD(P)-binding" evidence="16">
    <location>
        <begin position="6"/>
        <end position="327"/>
    </location>
</feature>
<keyword evidence="8" id="KW-1015">Disulfide bond</keyword>
<dbReference type="InterPro" id="IPR006258">
    <property type="entry name" value="Lipoamide_DH"/>
</dbReference>
<evidence type="ECO:0000256" key="12">
    <source>
        <dbReference type="PIRSR" id="PIRSR000350-3"/>
    </source>
</evidence>
<evidence type="ECO:0000256" key="11">
    <source>
        <dbReference type="PIRSR" id="PIRSR000350-2"/>
    </source>
</evidence>
<evidence type="ECO:0000313" key="18">
    <source>
        <dbReference type="Proteomes" id="UP000315636"/>
    </source>
</evidence>
<evidence type="ECO:0000256" key="13">
    <source>
        <dbReference type="PIRSR" id="PIRSR000350-4"/>
    </source>
</evidence>
<dbReference type="SUPFAM" id="SSF51905">
    <property type="entry name" value="FAD/NAD(P)-binding domain"/>
    <property type="match status" value="1"/>
</dbReference>
<reference evidence="17 18" key="1">
    <citation type="submission" date="2017-05" db="EMBL/GenBank/DDBJ databases">
        <authorList>
            <person name="Varghese N."/>
            <person name="Submissions S."/>
        </authorList>
    </citation>
    <scope>NUCLEOTIDE SEQUENCE [LARGE SCALE GENOMIC DNA]</scope>
    <source>
        <strain evidence="17 18">DSM 45474</strain>
    </source>
</reference>
<dbReference type="InterPro" id="IPR001100">
    <property type="entry name" value="Pyr_nuc-diS_OxRdtase"/>
</dbReference>
<feature type="active site" description="Proton acceptor" evidence="11">
    <location>
        <position position="444"/>
    </location>
</feature>
<sequence>MNSEEKDVVIIGGGPGGYVAAIRAAQLGKRVMLIDNGGLGGTCLTRGCIPSKALITVADRLEMIRHSSGLGINIKGDISIDLDRVMKWKKGLVEKLTGGVASLLKANRVEVCSGTASFLDEQTVKVDTNDEERRVRFHHCVIATGAKPIELKKLPFDGERVISSTEALQLKSIPQKLLIVGGGYIGLELGTAYQKLGSEVTILEGLNQILPGMDPSLVNMVTKRLKQLGVTVKTDAMVTEGNTVGEGVEVRATVNGSEEHFHVNQVLVAVGRVPNTHGLELANASVETDEKGFIRVDDQLRTSGHNIFAIGDVVGGPLLAHKASFEGKVVAEVINGEGSEVDYQAMPYVIFSDPEIAYTGLQPREAKEQGYDTIVSRMAFQANGRALTLGVEHGFIQIVSDKETHQILGAQIVGPEASTLISEVVVAIEMGMNAEDLSLVIHAHPTLPEVIQEAAEGVMGKAIHMMNRI</sequence>
<name>A0A521BDN4_9BACL</name>
<evidence type="ECO:0000256" key="7">
    <source>
        <dbReference type="ARBA" id="ARBA00023027"/>
    </source>
</evidence>
<feature type="binding site" evidence="12">
    <location>
        <position position="52"/>
    </location>
    <ligand>
        <name>FAD</name>
        <dbReference type="ChEBI" id="CHEBI:57692"/>
    </ligand>
</feature>
<evidence type="ECO:0000256" key="10">
    <source>
        <dbReference type="ARBA" id="ARBA00049187"/>
    </source>
</evidence>
<evidence type="ECO:0000256" key="3">
    <source>
        <dbReference type="ARBA" id="ARBA00016961"/>
    </source>
</evidence>
<dbReference type="GO" id="GO:0004148">
    <property type="term" value="F:dihydrolipoyl dehydrogenase (NADH) activity"/>
    <property type="evidence" value="ECO:0007669"/>
    <property type="project" value="UniProtKB-EC"/>
</dbReference>
<dbReference type="Pfam" id="PF07992">
    <property type="entry name" value="Pyr_redox_2"/>
    <property type="match status" value="1"/>
</dbReference>
<evidence type="ECO:0000256" key="9">
    <source>
        <dbReference type="ARBA" id="ARBA00023284"/>
    </source>
</evidence>
<evidence type="ECO:0000256" key="4">
    <source>
        <dbReference type="ARBA" id="ARBA00022630"/>
    </source>
</evidence>
<dbReference type="AlphaFoldDB" id="A0A521BDN4"/>
<dbReference type="GO" id="GO:0050660">
    <property type="term" value="F:flavin adenine dinucleotide binding"/>
    <property type="evidence" value="ECO:0007669"/>
    <property type="project" value="InterPro"/>
</dbReference>
<evidence type="ECO:0000256" key="2">
    <source>
        <dbReference type="ARBA" id="ARBA00012608"/>
    </source>
</evidence>
<feature type="disulfide bond" description="Redox-active" evidence="13">
    <location>
        <begin position="43"/>
        <end position="48"/>
    </location>
</feature>
<keyword evidence="6 14" id="KW-0560">Oxidoreductase</keyword>
<keyword evidence="4 14" id="KW-0285">Flavoprotein</keyword>
<comment type="catalytic activity">
    <reaction evidence="10 14">
        <text>N(6)-[(R)-dihydrolipoyl]-L-lysyl-[protein] + NAD(+) = N(6)-[(R)-lipoyl]-L-lysyl-[protein] + NADH + H(+)</text>
        <dbReference type="Rhea" id="RHEA:15045"/>
        <dbReference type="Rhea" id="RHEA-COMP:10474"/>
        <dbReference type="Rhea" id="RHEA-COMP:10475"/>
        <dbReference type="ChEBI" id="CHEBI:15378"/>
        <dbReference type="ChEBI" id="CHEBI:57540"/>
        <dbReference type="ChEBI" id="CHEBI:57945"/>
        <dbReference type="ChEBI" id="CHEBI:83099"/>
        <dbReference type="ChEBI" id="CHEBI:83100"/>
        <dbReference type="EC" id="1.8.1.4"/>
    </reaction>
</comment>
<dbReference type="GO" id="GO:0006103">
    <property type="term" value="P:2-oxoglutarate metabolic process"/>
    <property type="evidence" value="ECO:0007669"/>
    <property type="project" value="TreeGrafter"/>
</dbReference>
<dbReference type="InterPro" id="IPR023753">
    <property type="entry name" value="FAD/NAD-binding_dom"/>
</dbReference>
<organism evidence="17 18">
    <name type="scientific">Melghirimyces algeriensis</name>
    <dbReference type="NCBI Taxonomy" id="910412"/>
    <lineage>
        <taxon>Bacteria</taxon>
        <taxon>Bacillati</taxon>
        <taxon>Bacillota</taxon>
        <taxon>Bacilli</taxon>
        <taxon>Bacillales</taxon>
        <taxon>Thermoactinomycetaceae</taxon>
        <taxon>Melghirimyces</taxon>
    </lineage>
</organism>
<feature type="binding site" evidence="12">
    <location>
        <position position="204"/>
    </location>
    <ligand>
        <name>NAD(+)</name>
        <dbReference type="ChEBI" id="CHEBI:57540"/>
    </ligand>
</feature>
<evidence type="ECO:0000256" key="1">
    <source>
        <dbReference type="ARBA" id="ARBA00007532"/>
    </source>
</evidence>
<feature type="binding site" evidence="12">
    <location>
        <position position="271"/>
    </location>
    <ligand>
        <name>NAD(+)</name>
        <dbReference type="ChEBI" id="CHEBI:57540"/>
    </ligand>
</feature>
<dbReference type="Proteomes" id="UP000315636">
    <property type="component" value="Unassembled WGS sequence"/>
</dbReference>
<dbReference type="FunFam" id="3.30.390.30:FF:000001">
    <property type="entry name" value="Dihydrolipoyl dehydrogenase"/>
    <property type="match status" value="1"/>
</dbReference>
<dbReference type="PROSITE" id="PS00076">
    <property type="entry name" value="PYRIDINE_REDOX_1"/>
    <property type="match status" value="1"/>
</dbReference>
<feature type="domain" description="Pyridine nucleotide-disulphide oxidoreductase dimerisation" evidence="15">
    <location>
        <begin position="346"/>
        <end position="455"/>
    </location>
</feature>
<evidence type="ECO:0000256" key="5">
    <source>
        <dbReference type="ARBA" id="ARBA00022827"/>
    </source>
</evidence>
<dbReference type="SUPFAM" id="SSF55424">
    <property type="entry name" value="FAD/NAD-linked reductases, dimerisation (C-terminal) domain"/>
    <property type="match status" value="1"/>
</dbReference>
<evidence type="ECO:0000256" key="6">
    <source>
        <dbReference type="ARBA" id="ARBA00023002"/>
    </source>
</evidence>
<dbReference type="PIRSF" id="PIRSF000350">
    <property type="entry name" value="Mercury_reductase_MerA"/>
    <property type="match status" value="1"/>
</dbReference>
<feature type="binding site" evidence="12">
    <location>
        <begin position="181"/>
        <end position="188"/>
    </location>
    <ligand>
        <name>NAD(+)</name>
        <dbReference type="ChEBI" id="CHEBI:57540"/>
    </ligand>
</feature>
<dbReference type="InterPro" id="IPR036188">
    <property type="entry name" value="FAD/NAD-bd_sf"/>
</dbReference>
<gene>
    <name evidence="17" type="ORF">SAMN06264849_10220</name>
</gene>
<keyword evidence="7 12" id="KW-0520">NAD</keyword>
<dbReference type="PANTHER" id="PTHR22912">
    <property type="entry name" value="DISULFIDE OXIDOREDUCTASE"/>
    <property type="match status" value="1"/>
</dbReference>
<accession>A0A521BDN4</accession>
<protein>
    <recommendedName>
        <fullName evidence="3 14">Dihydrolipoyl dehydrogenase</fullName>
        <ecNumber evidence="2 14">1.8.1.4</ecNumber>
    </recommendedName>
</protein>
<dbReference type="RefSeq" id="WP_142504343.1">
    <property type="nucleotide sequence ID" value="NZ_FXTI01000002.1"/>
</dbReference>
<dbReference type="Gene3D" id="3.30.390.30">
    <property type="match status" value="1"/>
</dbReference>
<dbReference type="InterPro" id="IPR050151">
    <property type="entry name" value="Class-I_Pyr_Nuc-Dis_Oxidored"/>
</dbReference>
<dbReference type="InterPro" id="IPR004099">
    <property type="entry name" value="Pyr_nucl-diS_OxRdtase_dimer"/>
</dbReference>
<comment type="miscellaneous">
    <text evidence="14">The active site is a redox-active disulfide bond.</text>
</comment>
<dbReference type="PRINTS" id="PR00368">
    <property type="entry name" value="FADPNR"/>
</dbReference>
<comment type="similarity">
    <text evidence="1 14">Belongs to the class-I pyridine nucleotide-disulfide oxidoreductase family.</text>
</comment>
<keyword evidence="5 12" id="KW-0274">FAD</keyword>
<keyword evidence="9 14" id="KW-0676">Redox-active center</keyword>
<dbReference type="InterPro" id="IPR016156">
    <property type="entry name" value="FAD/NAD-linked_Rdtase_dimer_sf"/>
</dbReference>
<dbReference type="InterPro" id="IPR012999">
    <property type="entry name" value="Pyr_OxRdtase_I_AS"/>
</dbReference>
<dbReference type="EC" id="1.8.1.4" evidence="2 14"/>
<keyword evidence="12" id="KW-0547">Nucleotide-binding</keyword>
<dbReference type="NCBIfam" id="TIGR01350">
    <property type="entry name" value="lipoamide_DH"/>
    <property type="match status" value="1"/>
</dbReference>
<dbReference type="OrthoDB" id="9800167at2"/>
<evidence type="ECO:0000256" key="8">
    <source>
        <dbReference type="ARBA" id="ARBA00023157"/>
    </source>
</evidence>
<evidence type="ECO:0000259" key="16">
    <source>
        <dbReference type="Pfam" id="PF07992"/>
    </source>
</evidence>